<protein>
    <submittedName>
        <fullName evidence="5">Pumilio 2</fullName>
    </submittedName>
</protein>
<dbReference type="SUPFAM" id="SSF48371">
    <property type="entry name" value="ARM repeat"/>
    <property type="match status" value="1"/>
</dbReference>
<evidence type="ECO:0000256" key="1">
    <source>
        <dbReference type="ARBA" id="ARBA00022737"/>
    </source>
</evidence>
<evidence type="ECO:0000256" key="3">
    <source>
        <dbReference type="SAM" id="MobiDB-lite"/>
    </source>
</evidence>
<dbReference type="STRING" id="1296120.A0A1B9GZD5"/>
<sequence length="758" mass="82182">MSGQGPNLDPGAEMAARIGGLVINSDDTFSPIQQAAHAHSPSANTHGYASIGTPTSRVSHQIAHQPYSPYADQGGYSYYAAATSGVSVDANYAAAAAAAGMGVAPAVTYPYTGTAADLLSVVQSQPTSAYESYATSTEMYGNQGDRQGGRGRQSHNQHSQNPNLQPLGRGGRHNNRSILSQGQIQQQQAAAASLQQANAAAAAAAGYYGYQNSRPYWMSPQSIYVPQGKKDQQGYGYQTRNNQSSHNGRNTNVNNSHFGYSESVTPTHGNYNLSSATSNPYSNARHISNQYSIASAQGYGNANAYSGHGYQNAASYLYKSRRMDDAGVVRSPLLEDFRLNKSKKWELRDIFGHIVEFSGDQHGSRFIQQKLSEATAEDRQKLFDEIMPNAYQLMTDVFGNYVTQKMFELGDQLQKAALAKKMEGHVLQLSMQTYGCRVVQKALEHVLVVQQAKLVSELEPHVLECVRSSNANHVIQKLILLAPPQSVPDAFVGHVEELSKHPYGCRVLQKMFESLPDGMKRPLLEEMHKCTLPLIEDQFGNYVVQSVIVEGLPVDRDKVINVIKGNVLRLARHKFASNVVEKAIIHANEADRKILIDELVEARADGTNQVGMLLRDAFGNFPLQTALKHAKDDQRQELLDIVTALLPQIRHTPVGKRLENKIAEFEAEGHFSTPRKSISSSTATTTTVGGSEGTNGFAMSRSASSETAAVSPEPAVKNARSSSTTPKTLVAGVQAQGDEKTGSAATVNAAQTLEDLLQ</sequence>
<feature type="region of interest" description="Disordered" evidence="3">
    <location>
        <begin position="139"/>
        <end position="175"/>
    </location>
</feature>
<feature type="repeat" description="Pumilio" evidence="2">
    <location>
        <begin position="421"/>
        <end position="456"/>
    </location>
</feature>
<dbReference type="Pfam" id="PF00806">
    <property type="entry name" value="PUF"/>
    <property type="match status" value="7"/>
</dbReference>
<feature type="repeat" description="Pumilio" evidence="2">
    <location>
        <begin position="349"/>
        <end position="384"/>
    </location>
</feature>
<dbReference type="EMBL" id="KI669495">
    <property type="protein sequence ID" value="OCF36398.1"/>
    <property type="molecule type" value="Genomic_DNA"/>
</dbReference>
<feature type="domain" description="PUM-HD" evidence="4">
    <location>
        <begin position="329"/>
        <end position="666"/>
    </location>
</feature>
<keyword evidence="6" id="KW-1185">Reference proteome</keyword>
<organism evidence="5 6">
    <name type="scientific">Kwoniella heveanensis BCC8398</name>
    <dbReference type="NCBI Taxonomy" id="1296120"/>
    <lineage>
        <taxon>Eukaryota</taxon>
        <taxon>Fungi</taxon>
        <taxon>Dikarya</taxon>
        <taxon>Basidiomycota</taxon>
        <taxon>Agaricomycotina</taxon>
        <taxon>Tremellomycetes</taxon>
        <taxon>Tremellales</taxon>
        <taxon>Cryptococcaceae</taxon>
        <taxon>Kwoniella</taxon>
    </lineage>
</organism>
<dbReference type="GO" id="GO:0000288">
    <property type="term" value="P:nuclear-transcribed mRNA catabolic process, deadenylation-dependent decay"/>
    <property type="evidence" value="ECO:0007669"/>
    <property type="project" value="TreeGrafter"/>
</dbReference>
<feature type="region of interest" description="Disordered" evidence="3">
    <location>
        <begin position="670"/>
        <end position="728"/>
    </location>
</feature>
<dbReference type="PANTHER" id="PTHR12537:SF12">
    <property type="entry name" value="MATERNAL PROTEIN PUMILIO"/>
    <property type="match status" value="1"/>
</dbReference>
<evidence type="ECO:0000313" key="6">
    <source>
        <dbReference type="Proteomes" id="UP000092666"/>
    </source>
</evidence>
<feature type="region of interest" description="Disordered" evidence="3">
    <location>
        <begin position="228"/>
        <end position="264"/>
    </location>
</feature>
<reference evidence="5 6" key="1">
    <citation type="submission" date="2013-07" db="EMBL/GenBank/DDBJ databases">
        <title>The Genome Sequence of Cryptococcus heveanensis BCC8398.</title>
        <authorList>
            <consortium name="The Broad Institute Genome Sequencing Platform"/>
            <person name="Cuomo C."/>
            <person name="Litvintseva A."/>
            <person name="Chen Y."/>
            <person name="Heitman J."/>
            <person name="Sun S."/>
            <person name="Springer D."/>
            <person name="Dromer F."/>
            <person name="Young S.K."/>
            <person name="Zeng Q."/>
            <person name="Gargeya S."/>
            <person name="Fitzgerald M."/>
            <person name="Abouelleil A."/>
            <person name="Alvarado L."/>
            <person name="Berlin A.M."/>
            <person name="Chapman S.B."/>
            <person name="Dewar J."/>
            <person name="Goldberg J."/>
            <person name="Griggs A."/>
            <person name="Gujja S."/>
            <person name="Hansen M."/>
            <person name="Howarth C."/>
            <person name="Imamovic A."/>
            <person name="Larimer J."/>
            <person name="McCowan C."/>
            <person name="Murphy C."/>
            <person name="Pearson M."/>
            <person name="Priest M."/>
            <person name="Roberts A."/>
            <person name="Saif S."/>
            <person name="Shea T."/>
            <person name="Sykes S."/>
            <person name="Wortman J."/>
            <person name="Nusbaum C."/>
            <person name="Birren B."/>
        </authorList>
    </citation>
    <scope>NUCLEOTIDE SEQUENCE [LARGE SCALE GENOMIC DNA]</scope>
    <source>
        <strain evidence="5 6">BCC8398</strain>
    </source>
</reference>
<feature type="compositionally biased region" description="Polar residues" evidence="3">
    <location>
        <begin position="154"/>
        <end position="164"/>
    </location>
</feature>
<dbReference type="PROSITE" id="PS50302">
    <property type="entry name" value="PUM"/>
    <property type="match status" value="6"/>
</dbReference>
<feature type="repeat" description="Pumilio" evidence="2">
    <location>
        <begin position="385"/>
        <end position="420"/>
    </location>
</feature>
<dbReference type="PANTHER" id="PTHR12537">
    <property type="entry name" value="RNA BINDING PROTEIN PUMILIO-RELATED"/>
    <property type="match status" value="1"/>
</dbReference>
<accession>A0A1B9GZD5</accession>
<dbReference type="OrthoDB" id="668540at2759"/>
<dbReference type="Proteomes" id="UP000092666">
    <property type="component" value="Unassembled WGS sequence"/>
</dbReference>
<dbReference type="Gene3D" id="1.25.10.10">
    <property type="entry name" value="Leucine-rich Repeat Variant"/>
    <property type="match status" value="1"/>
</dbReference>
<proteinExistence type="predicted"/>
<dbReference type="GO" id="GO:0005737">
    <property type="term" value="C:cytoplasm"/>
    <property type="evidence" value="ECO:0007669"/>
    <property type="project" value="TreeGrafter"/>
</dbReference>
<feature type="compositionally biased region" description="Low complexity" evidence="3">
    <location>
        <begin position="677"/>
        <end position="689"/>
    </location>
</feature>
<dbReference type="PROSITE" id="PS50303">
    <property type="entry name" value="PUM_HD"/>
    <property type="match status" value="1"/>
</dbReference>
<dbReference type="InterPro" id="IPR001313">
    <property type="entry name" value="Pumilio_RNA-bd_rpt"/>
</dbReference>
<dbReference type="InterPro" id="IPR033133">
    <property type="entry name" value="PUM-HD"/>
</dbReference>
<dbReference type="InterPro" id="IPR033712">
    <property type="entry name" value="Pumilio_RNA-bd"/>
</dbReference>
<evidence type="ECO:0000259" key="4">
    <source>
        <dbReference type="PROSITE" id="PS50303"/>
    </source>
</evidence>
<dbReference type="CDD" id="cd07920">
    <property type="entry name" value="Pumilio"/>
    <property type="match status" value="1"/>
</dbReference>
<evidence type="ECO:0000313" key="5">
    <source>
        <dbReference type="EMBL" id="OCF36398.1"/>
    </source>
</evidence>
<dbReference type="GO" id="GO:0003730">
    <property type="term" value="F:mRNA 3'-UTR binding"/>
    <property type="evidence" value="ECO:0007669"/>
    <property type="project" value="TreeGrafter"/>
</dbReference>
<dbReference type="SMART" id="SM00025">
    <property type="entry name" value="Pumilio"/>
    <property type="match status" value="8"/>
</dbReference>
<dbReference type="AlphaFoldDB" id="A0A1B9GZD5"/>
<feature type="repeat" description="Pumilio" evidence="2">
    <location>
        <begin position="598"/>
        <end position="640"/>
    </location>
</feature>
<keyword evidence="1" id="KW-0677">Repeat</keyword>
<feature type="repeat" description="Pumilio" evidence="2">
    <location>
        <begin position="490"/>
        <end position="525"/>
    </location>
</feature>
<name>A0A1B9GZD5_9TREE</name>
<feature type="compositionally biased region" description="Polar residues" evidence="3">
    <location>
        <begin position="239"/>
        <end position="264"/>
    </location>
</feature>
<feature type="repeat" description="Pumilio" evidence="2">
    <location>
        <begin position="561"/>
        <end position="597"/>
    </location>
</feature>
<dbReference type="InterPro" id="IPR011989">
    <property type="entry name" value="ARM-like"/>
</dbReference>
<evidence type="ECO:0000256" key="2">
    <source>
        <dbReference type="PROSITE-ProRule" id="PRU00317"/>
    </source>
</evidence>
<gene>
    <name evidence="5" type="ORF">I316_01646</name>
</gene>
<dbReference type="InterPro" id="IPR016024">
    <property type="entry name" value="ARM-type_fold"/>
</dbReference>
<reference evidence="6" key="2">
    <citation type="submission" date="2013-12" db="EMBL/GenBank/DDBJ databases">
        <title>Evolution of pathogenesis and genome organization in the Tremellales.</title>
        <authorList>
            <person name="Cuomo C."/>
            <person name="Litvintseva A."/>
            <person name="Heitman J."/>
            <person name="Chen Y."/>
            <person name="Sun S."/>
            <person name="Springer D."/>
            <person name="Dromer F."/>
            <person name="Young S."/>
            <person name="Zeng Q."/>
            <person name="Chapman S."/>
            <person name="Gujja S."/>
            <person name="Saif S."/>
            <person name="Birren B."/>
        </authorList>
    </citation>
    <scope>NUCLEOTIDE SEQUENCE [LARGE SCALE GENOMIC DNA]</scope>
    <source>
        <strain evidence="6">BCC8398</strain>
    </source>
</reference>